<name>A0A2U1L7G1_ARTAN</name>
<protein>
    <submittedName>
        <fullName evidence="2">ELMO domain-containing protein C</fullName>
    </submittedName>
</protein>
<keyword evidence="3" id="KW-1185">Reference proteome</keyword>
<organism evidence="2 3">
    <name type="scientific">Artemisia annua</name>
    <name type="common">Sweet wormwood</name>
    <dbReference type="NCBI Taxonomy" id="35608"/>
    <lineage>
        <taxon>Eukaryota</taxon>
        <taxon>Viridiplantae</taxon>
        <taxon>Streptophyta</taxon>
        <taxon>Embryophyta</taxon>
        <taxon>Tracheophyta</taxon>
        <taxon>Spermatophyta</taxon>
        <taxon>Magnoliopsida</taxon>
        <taxon>eudicotyledons</taxon>
        <taxon>Gunneridae</taxon>
        <taxon>Pentapetalae</taxon>
        <taxon>asterids</taxon>
        <taxon>campanulids</taxon>
        <taxon>Asterales</taxon>
        <taxon>Asteraceae</taxon>
        <taxon>Asteroideae</taxon>
        <taxon>Anthemideae</taxon>
        <taxon>Artemisiinae</taxon>
        <taxon>Artemisia</taxon>
    </lineage>
</organism>
<feature type="domain" description="ELMO" evidence="1">
    <location>
        <begin position="2"/>
        <end position="37"/>
    </location>
</feature>
<dbReference type="Pfam" id="PF04727">
    <property type="entry name" value="ELMO_CED12"/>
    <property type="match status" value="1"/>
</dbReference>
<dbReference type="InterPro" id="IPR006816">
    <property type="entry name" value="ELMO_dom"/>
</dbReference>
<evidence type="ECO:0000259" key="1">
    <source>
        <dbReference type="Pfam" id="PF04727"/>
    </source>
</evidence>
<dbReference type="OrthoDB" id="1714254at2759"/>
<dbReference type="EMBL" id="PKPP01011015">
    <property type="protein sequence ID" value="PWA44960.1"/>
    <property type="molecule type" value="Genomic_DNA"/>
</dbReference>
<gene>
    <name evidence="2" type="ORF">CTI12_AA521680</name>
</gene>
<evidence type="ECO:0000313" key="3">
    <source>
        <dbReference type="Proteomes" id="UP000245207"/>
    </source>
</evidence>
<reference evidence="2 3" key="1">
    <citation type="journal article" date="2018" name="Mol. Plant">
        <title>The genome of Artemisia annua provides insight into the evolution of Asteraceae family and artemisinin biosynthesis.</title>
        <authorList>
            <person name="Shen Q."/>
            <person name="Zhang L."/>
            <person name="Liao Z."/>
            <person name="Wang S."/>
            <person name="Yan T."/>
            <person name="Shi P."/>
            <person name="Liu M."/>
            <person name="Fu X."/>
            <person name="Pan Q."/>
            <person name="Wang Y."/>
            <person name="Lv Z."/>
            <person name="Lu X."/>
            <person name="Zhang F."/>
            <person name="Jiang W."/>
            <person name="Ma Y."/>
            <person name="Chen M."/>
            <person name="Hao X."/>
            <person name="Li L."/>
            <person name="Tang Y."/>
            <person name="Lv G."/>
            <person name="Zhou Y."/>
            <person name="Sun X."/>
            <person name="Brodelius P.E."/>
            <person name="Rose J.K.C."/>
            <person name="Tang K."/>
        </authorList>
    </citation>
    <scope>NUCLEOTIDE SEQUENCE [LARGE SCALE GENOMIC DNA]</scope>
    <source>
        <strain evidence="3">cv. Huhao1</strain>
        <tissue evidence="2">Leaf</tissue>
    </source>
</reference>
<dbReference type="Proteomes" id="UP000245207">
    <property type="component" value="Unassembled WGS sequence"/>
</dbReference>
<dbReference type="AlphaFoldDB" id="A0A2U1L7G1"/>
<sequence length="111" mass="12544">MKLQNRIDISYDSSVAEHQEALRALWKAAFPEEELHGIGELVVFCEKFPGKWVARVINFSLKGQTRKVECSGALYFMQKSFLHKDLGIDLGSLVLSQKKCSGALFSQFLFS</sequence>
<accession>A0A2U1L7G1</accession>
<dbReference type="STRING" id="35608.A0A2U1L7G1"/>
<proteinExistence type="predicted"/>
<comment type="caution">
    <text evidence="2">The sequence shown here is derived from an EMBL/GenBank/DDBJ whole genome shotgun (WGS) entry which is preliminary data.</text>
</comment>
<evidence type="ECO:0000313" key="2">
    <source>
        <dbReference type="EMBL" id="PWA44960.1"/>
    </source>
</evidence>